<gene>
    <name evidence="1" type="ORF">PX29p228</name>
</gene>
<reference evidence="1 2" key="1">
    <citation type="journal article" date="2010" name="Virol. J.">
        <title>Genomes of the T4-related bacteriophages as windows on microbial genome evolution.</title>
        <authorList>
            <person name="Petrov V.M."/>
            <person name="Ratnayaka S."/>
            <person name="Nolan J.M."/>
            <person name="Miller E.S."/>
            <person name="Karam J.D."/>
        </authorList>
    </citation>
    <scope>NUCLEOTIDE SEQUENCE [LARGE SCALE GENOMIC DNA]</scope>
</reference>
<dbReference type="EMBL" id="GU396103">
    <property type="protein sequence ID" value="ADQ52947.1"/>
    <property type="molecule type" value="Genomic_DNA"/>
</dbReference>
<evidence type="ECO:0000313" key="1">
    <source>
        <dbReference type="EMBL" id="ADQ52947.1"/>
    </source>
</evidence>
<accession>E5DQG1</accession>
<protein>
    <submittedName>
        <fullName evidence="1">Uncharacterized protein</fullName>
    </submittedName>
</protein>
<dbReference type="Proteomes" id="UP000008726">
    <property type="component" value="Segment"/>
</dbReference>
<dbReference type="RefSeq" id="YP_009011657.1">
    <property type="nucleotide sequence ID" value="NC_023688.1"/>
</dbReference>
<name>E5DQG1_9CAUD</name>
<proteinExistence type="predicted"/>
<dbReference type="OrthoDB" id="23418at10239"/>
<sequence length="157" mass="17882">MAKKEKVQPIAPVDEVKQEMPEVVEKIVIEDEVPTPVIDEIKDEIDVEFKKELVEEFNKAIVEDIVAKTTKLTAFDVVGEDYPWAWNMSNVSGKYWFSCIDASQHAELKSDADSDFKKFVAKLMKESGMPVVVREPRNSMFVHVSKDGIQESTVIYL</sequence>
<dbReference type="KEGG" id="vg:18560152"/>
<dbReference type="GeneID" id="18560152"/>
<organism evidence="1 2">
    <name type="scientific">Aeromonas phage PX29</name>
    <dbReference type="NCBI Taxonomy" id="926067"/>
    <lineage>
        <taxon>Viruses</taxon>
        <taxon>Duplodnaviria</taxon>
        <taxon>Heunggongvirae</taxon>
        <taxon>Uroviricota</taxon>
        <taxon>Caudoviricetes</taxon>
        <taxon>Pantevenvirales</taxon>
        <taxon>Straboviridae</taxon>
        <taxon>Angelvirus</taxon>
        <taxon>Angelvirus px29</taxon>
    </lineage>
</organism>
<evidence type="ECO:0000313" key="2">
    <source>
        <dbReference type="Proteomes" id="UP000008726"/>
    </source>
</evidence>
<keyword evidence="2" id="KW-1185">Reference proteome</keyword>